<dbReference type="EMBL" id="MFJM01000047">
    <property type="protein sequence ID" value="OGG17162.1"/>
    <property type="molecule type" value="Genomic_DNA"/>
</dbReference>
<dbReference type="SUPFAM" id="SSF51366">
    <property type="entry name" value="Ribulose-phoshate binding barrel"/>
    <property type="match status" value="1"/>
</dbReference>
<name>A0A1F5ZYC7_9BACT</name>
<dbReference type="GO" id="GO:0033982">
    <property type="term" value="F:3-dehydro-L-gulonate-6-phosphate decarboxylase activity"/>
    <property type="evidence" value="ECO:0007669"/>
    <property type="project" value="TreeGrafter"/>
</dbReference>
<dbReference type="GO" id="GO:0006207">
    <property type="term" value="P:'de novo' pyrimidine nucleobase biosynthetic process"/>
    <property type="evidence" value="ECO:0007669"/>
    <property type="project" value="InterPro"/>
</dbReference>
<reference evidence="3 4" key="1">
    <citation type="journal article" date="2016" name="Nat. Commun.">
        <title>Thousands of microbial genomes shed light on interconnected biogeochemical processes in an aquifer system.</title>
        <authorList>
            <person name="Anantharaman K."/>
            <person name="Brown C.T."/>
            <person name="Hug L.A."/>
            <person name="Sharon I."/>
            <person name="Castelle C.J."/>
            <person name="Probst A.J."/>
            <person name="Thomas B.C."/>
            <person name="Singh A."/>
            <person name="Wilkins M.J."/>
            <person name="Karaoz U."/>
            <person name="Brodie E.L."/>
            <person name="Williams K.H."/>
            <person name="Hubbard S.S."/>
            <person name="Banfield J.F."/>
        </authorList>
    </citation>
    <scope>NUCLEOTIDE SEQUENCE [LARGE SCALE GENOMIC DNA]</scope>
</reference>
<dbReference type="Pfam" id="PF00215">
    <property type="entry name" value="OMPdecase"/>
    <property type="match status" value="1"/>
</dbReference>
<comment type="caution">
    <text evidence="3">The sequence shown here is derived from an EMBL/GenBank/DDBJ whole genome shotgun (WGS) entry which is preliminary data.</text>
</comment>
<organism evidence="3 4">
    <name type="scientific">Candidatus Gottesmanbacteria bacterium RIFCSPHIGHO2_02_FULL_39_14</name>
    <dbReference type="NCBI Taxonomy" id="1798383"/>
    <lineage>
        <taxon>Bacteria</taxon>
        <taxon>Candidatus Gottesmaniibacteriota</taxon>
    </lineage>
</organism>
<dbReference type="Proteomes" id="UP000176253">
    <property type="component" value="Unassembled WGS sequence"/>
</dbReference>
<protein>
    <recommendedName>
        <fullName evidence="2">Orotidine 5'-phosphate decarboxylase domain-containing protein</fullName>
    </recommendedName>
</protein>
<dbReference type="SMART" id="SM00934">
    <property type="entry name" value="OMPdecase"/>
    <property type="match status" value="1"/>
</dbReference>
<sequence>MLDRRQRYLQVALNSTLEEAGEIISMLPNSPRIIIEAGTPLIKRYGLEAISQLNNWWSAKAVPNNFIPYIVADVKTMDRGATEVLLVKDAGASAVIALGIAPLETLDIFIKTCSEHNLDSMVDMMNVEQPVKVLRRLKKLPSVVILHRGVDEEIFNKDKPIPYLQINKLRASFNTLIAIAGGDSIREVQRAIFNDANIVVVWKEFYKSSDTTSKLAEDFLKVIK</sequence>
<evidence type="ECO:0000256" key="1">
    <source>
        <dbReference type="ARBA" id="ARBA00023239"/>
    </source>
</evidence>
<dbReference type="AlphaFoldDB" id="A0A1F5ZYC7"/>
<dbReference type="GO" id="GO:0019854">
    <property type="term" value="P:L-ascorbic acid catabolic process"/>
    <property type="evidence" value="ECO:0007669"/>
    <property type="project" value="TreeGrafter"/>
</dbReference>
<dbReference type="Gene3D" id="3.20.20.70">
    <property type="entry name" value="Aldolase class I"/>
    <property type="match status" value="1"/>
</dbReference>
<dbReference type="STRING" id="1798383.A3D78_03800"/>
<evidence type="ECO:0000259" key="2">
    <source>
        <dbReference type="SMART" id="SM00934"/>
    </source>
</evidence>
<keyword evidence="1" id="KW-0456">Lyase</keyword>
<evidence type="ECO:0000313" key="4">
    <source>
        <dbReference type="Proteomes" id="UP000176253"/>
    </source>
</evidence>
<dbReference type="InterPro" id="IPR013785">
    <property type="entry name" value="Aldolase_TIM"/>
</dbReference>
<dbReference type="PANTHER" id="PTHR35039">
    <property type="entry name" value="3-KETO-L-GULONATE-6-PHOSPHATE DECARBOXYLASE SGBH-RELATED"/>
    <property type="match status" value="1"/>
</dbReference>
<dbReference type="InterPro" id="IPR001754">
    <property type="entry name" value="OMPdeCOase_dom"/>
</dbReference>
<evidence type="ECO:0000313" key="3">
    <source>
        <dbReference type="EMBL" id="OGG17162.1"/>
    </source>
</evidence>
<dbReference type="PANTHER" id="PTHR35039:SF3">
    <property type="entry name" value="3-KETO-L-GULONATE-6-PHOSPHATE DECARBOXYLASE SGBH-RELATED"/>
    <property type="match status" value="1"/>
</dbReference>
<feature type="domain" description="Orotidine 5'-phosphate decarboxylase" evidence="2">
    <location>
        <begin position="8"/>
        <end position="218"/>
    </location>
</feature>
<accession>A0A1F5ZYC7</accession>
<proteinExistence type="predicted"/>
<gene>
    <name evidence="3" type="ORF">A3D78_03800</name>
</gene>
<dbReference type="GO" id="GO:0004590">
    <property type="term" value="F:orotidine-5'-phosphate decarboxylase activity"/>
    <property type="evidence" value="ECO:0007669"/>
    <property type="project" value="InterPro"/>
</dbReference>
<dbReference type="InterPro" id="IPR011060">
    <property type="entry name" value="RibuloseP-bd_barrel"/>
</dbReference>